<organism evidence="2 3">
    <name type="scientific">Agrococcus baldri</name>
    <dbReference type="NCBI Taxonomy" id="153730"/>
    <lineage>
        <taxon>Bacteria</taxon>
        <taxon>Bacillati</taxon>
        <taxon>Actinomycetota</taxon>
        <taxon>Actinomycetes</taxon>
        <taxon>Micrococcales</taxon>
        <taxon>Microbacteriaceae</taxon>
        <taxon>Agrococcus</taxon>
    </lineage>
</organism>
<evidence type="ECO:0000313" key="2">
    <source>
        <dbReference type="EMBL" id="GEK80947.1"/>
    </source>
</evidence>
<dbReference type="Pfam" id="PF13672">
    <property type="entry name" value="PP2C_2"/>
    <property type="match status" value="1"/>
</dbReference>
<reference evidence="2 3" key="1">
    <citation type="submission" date="2019-07" db="EMBL/GenBank/DDBJ databases">
        <title>Whole genome shotgun sequence of Agrococcus baldri NBRC 103055.</title>
        <authorList>
            <person name="Hosoyama A."/>
            <person name="Uohara A."/>
            <person name="Ohji S."/>
            <person name="Ichikawa N."/>
        </authorList>
    </citation>
    <scope>NUCLEOTIDE SEQUENCE [LARGE SCALE GENOMIC DNA]</scope>
    <source>
        <strain evidence="2 3">NBRC 103055</strain>
    </source>
</reference>
<keyword evidence="3" id="KW-1185">Reference proteome</keyword>
<dbReference type="InterPro" id="IPR036457">
    <property type="entry name" value="PPM-type-like_dom_sf"/>
</dbReference>
<proteinExistence type="predicted"/>
<dbReference type="PANTHER" id="PTHR47992">
    <property type="entry name" value="PROTEIN PHOSPHATASE"/>
    <property type="match status" value="1"/>
</dbReference>
<gene>
    <name evidence="2" type="ORF">ABA31_22980</name>
</gene>
<dbReference type="InterPro" id="IPR015655">
    <property type="entry name" value="PP2C"/>
</dbReference>
<dbReference type="Proteomes" id="UP000321749">
    <property type="component" value="Unassembled WGS sequence"/>
</dbReference>
<comment type="caution">
    <text evidence="2">The sequence shown here is derived from an EMBL/GenBank/DDBJ whole genome shotgun (WGS) entry which is preliminary data.</text>
</comment>
<dbReference type="AlphaFoldDB" id="A0AA87RDZ6"/>
<dbReference type="Gene3D" id="3.60.40.10">
    <property type="entry name" value="PPM-type phosphatase domain"/>
    <property type="match status" value="1"/>
</dbReference>
<accession>A0AA87RDZ6</accession>
<dbReference type="EMBL" id="BJUU01000016">
    <property type="protein sequence ID" value="GEK80947.1"/>
    <property type="molecule type" value="Genomic_DNA"/>
</dbReference>
<evidence type="ECO:0000259" key="1">
    <source>
        <dbReference type="PROSITE" id="PS51746"/>
    </source>
</evidence>
<sequence>MGVVQQLGPRHGRLEDVTHIGAATGEHATQGPDGRRFAVRWAGLTDTGFRRQHNEDSLVTQPPVFAVADGMGGHSHGDLASKAVAEELGGLAELETVEPIDVVDALRRATDVIERLGDGEGAAGTTVTGCAFAMHDDAPHFAVFNVGDSRTYAMLGERLTRITIDHSVVQELIDAGLLTEEEAETHPEANVVTRGVGAGIDPVPDYFLLPIMPQLRLLVCSDGLTKEVHDIEIERLLSEHEEPAAAASALVAAALDNGGRDNVTVIVVDVTKAPTVDDVDRTVPRTTLRDEETRRA</sequence>
<dbReference type="SMART" id="SM00331">
    <property type="entry name" value="PP2C_SIG"/>
    <property type="match status" value="1"/>
</dbReference>
<protein>
    <submittedName>
        <fullName evidence="2">Serine/threonine protein phosphatase</fullName>
    </submittedName>
</protein>
<dbReference type="CDD" id="cd00143">
    <property type="entry name" value="PP2Cc"/>
    <property type="match status" value="1"/>
</dbReference>
<name>A0AA87RDZ6_9MICO</name>
<dbReference type="SMART" id="SM00332">
    <property type="entry name" value="PP2Cc"/>
    <property type="match status" value="1"/>
</dbReference>
<dbReference type="PROSITE" id="PS51746">
    <property type="entry name" value="PPM_2"/>
    <property type="match status" value="1"/>
</dbReference>
<dbReference type="GO" id="GO:0004722">
    <property type="term" value="F:protein serine/threonine phosphatase activity"/>
    <property type="evidence" value="ECO:0007669"/>
    <property type="project" value="InterPro"/>
</dbReference>
<dbReference type="InterPro" id="IPR001932">
    <property type="entry name" value="PPM-type_phosphatase-like_dom"/>
</dbReference>
<evidence type="ECO:0000313" key="3">
    <source>
        <dbReference type="Proteomes" id="UP000321749"/>
    </source>
</evidence>
<feature type="domain" description="PPM-type phosphatase" evidence="1">
    <location>
        <begin position="40"/>
        <end position="270"/>
    </location>
</feature>
<dbReference type="SUPFAM" id="SSF81606">
    <property type="entry name" value="PP2C-like"/>
    <property type="match status" value="1"/>
</dbReference>